<evidence type="ECO:0000313" key="3">
    <source>
        <dbReference type="Proteomes" id="UP000000872"/>
    </source>
</evidence>
<proteinExistence type="predicted"/>
<feature type="transmembrane region" description="Helical" evidence="1">
    <location>
        <begin position="12"/>
        <end position="34"/>
    </location>
</feature>
<organismHost>
    <name type="scientific">Amsacta</name>
    <dbReference type="NCBI Taxonomy" id="340055"/>
</organismHost>
<organism evidence="2 3">
    <name type="scientific">Amsacta moorei entomopoxvirus</name>
    <name type="common">AmEPV</name>
    <dbReference type="NCBI Taxonomy" id="28321"/>
    <lineage>
        <taxon>Viruses</taxon>
        <taxon>Varidnaviria</taxon>
        <taxon>Bamfordvirae</taxon>
        <taxon>Nucleocytoviricota</taxon>
        <taxon>Pokkesviricetes</taxon>
        <taxon>Chitovirales</taxon>
        <taxon>Poxviridae</taxon>
        <taxon>Entomopoxvirinae</taxon>
        <taxon>Betaentomopoxvirus</taxon>
    </lineage>
</organism>
<accession>Q9EMN0</accession>
<name>Q9EMN0_AMEPV</name>
<keyword evidence="1" id="KW-1133">Transmembrane helix</keyword>
<keyword evidence="1" id="KW-0812">Transmembrane</keyword>
<evidence type="ECO:0000313" key="2">
    <source>
        <dbReference type="EMBL" id="AAG02875.1"/>
    </source>
</evidence>
<keyword evidence="1" id="KW-0472">Membrane</keyword>
<dbReference type="RefSeq" id="NP_064951.1">
    <property type="nucleotide sequence ID" value="NC_002520.1"/>
</dbReference>
<dbReference type="KEGG" id="vg:1494759"/>
<reference evidence="2 3" key="1">
    <citation type="journal article" date="2000" name="Virology">
        <title>Complete genomic sequence of the Amsacta moorei entomopoxvirus: analysis and comparison with other poxviruses.</title>
        <authorList>
            <person name="Bawden A.L."/>
            <person name="Glassberg K.J."/>
            <person name="Diggans J."/>
            <person name="Shaw R."/>
            <person name="Farmerie W."/>
            <person name="Moyer R.W."/>
        </authorList>
    </citation>
    <scope>NUCLEOTIDE SEQUENCE [LARGE SCALE GENOMIC DNA]</scope>
</reference>
<dbReference type="OrthoDB" id="39846at10239"/>
<dbReference type="Proteomes" id="UP000000872">
    <property type="component" value="Segment"/>
</dbReference>
<evidence type="ECO:0000256" key="1">
    <source>
        <dbReference type="SAM" id="Phobius"/>
    </source>
</evidence>
<protein>
    <submittedName>
        <fullName evidence="2">AMV169</fullName>
    </submittedName>
</protein>
<gene>
    <name evidence="2" type="primary">AMV169</name>
</gene>
<keyword evidence="3" id="KW-1185">Reference proteome</keyword>
<sequence>MSDQYTKLLIVLIFYYMLGFIIGHFICEFCFTIYESYNKYKEEKNEEDKLLIINTIKDTLEPYKELFDKLKANVE</sequence>
<dbReference type="GeneID" id="1494759"/>
<dbReference type="EMBL" id="AF250284">
    <property type="protein sequence ID" value="AAG02875.1"/>
    <property type="molecule type" value="Genomic_DNA"/>
</dbReference>